<keyword evidence="2" id="KW-0812">Transmembrane</keyword>
<reference evidence="3 4" key="1">
    <citation type="submission" date="2018-05" db="EMBL/GenBank/DDBJ databases">
        <title>Genomic Encyclopedia of Type Strains, Phase IV (KMG-IV): sequencing the most valuable type-strain genomes for metagenomic binning, comparative biology and taxonomic classification.</title>
        <authorList>
            <person name="Goeker M."/>
        </authorList>
    </citation>
    <scope>NUCLEOTIDE SEQUENCE [LARGE SCALE GENOMIC DNA]</scope>
    <source>
        <strain evidence="3 4">DSM 23606</strain>
    </source>
</reference>
<dbReference type="Proteomes" id="UP000246569">
    <property type="component" value="Unassembled WGS sequence"/>
</dbReference>
<keyword evidence="2" id="KW-1133">Transmembrane helix</keyword>
<evidence type="ECO:0000256" key="2">
    <source>
        <dbReference type="SAM" id="Phobius"/>
    </source>
</evidence>
<comment type="caution">
    <text evidence="3">The sequence shown here is derived from an EMBL/GenBank/DDBJ whole genome shotgun (WGS) entry which is preliminary data.</text>
</comment>
<feature type="transmembrane region" description="Helical" evidence="2">
    <location>
        <begin position="158"/>
        <end position="185"/>
    </location>
</feature>
<feature type="compositionally biased region" description="Basic residues" evidence="1">
    <location>
        <begin position="142"/>
        <end position="152"/>
    </location>
</feature>
<gene>
    <name evidence="3" type="ORF">C7443_108157</name>
</gene>
<sequence length="195" mass="20807">MSSIEMAVRNARAIESLLEQRLGATGKGLHEKLNSVQGHLPADIVKTARWIATLRNSAVHQDAFEIERPEDFMNAASRVISFLEHLPAAAPGQRAPSARAPAEYSPFVAGLKLESVETDPRTVAPPPPVVPTRRPAVPPAQRPRRAPRRREGRGRAEGSGGLVGLVGALLLVLLAVLFATGHIHIGPQGLGFGVQ</sequence>
<evidence type="ECO:0000313" key="4">
    <source>
        <dbReference type="Proteomes" id="UP000246569"/>
    </source>
</evidence>
<evidence type="ECO:0008006" key="5">
    <source>
        <dbReference type="Google" id="ProtNLM"/>
    </source>
</evidence>
<evidence type="ECO:0000313" key="3">
    <source>
        <dbReference type="EMBL" id="PWV60228.1"/>
    </source>
</evidence>
<dbReference type="AlphaFoldDB" id="A0A317MTM8"/>
<proteinExistence type="predicted"/>
<evidence type="ECO:0000256" key="1">
    <source>
        <dbReference type="SAM" id="MobiDB-lite"/>
    </source>
</evidence>
<dbReference type="RefSeq" id="WP_110019329.1">
    <property type="nucleotide sequence ID" value="NZ_QGTJ01000008.1"/>
</dbReference>
<accession>A0A317MTM8</accession>
<organism evidence="3 4">
    <name type="scientific">Plasticicumulans acidivorans</name>
    <dbReference type="NCBI Taxonomy" id="886464"/>
    <lineage>
        <taxon>Bacteria</taxon>
        <taxon>Pseudomonadati</taxon>
        <taxon>Pseudomonadota</taxon>
        <taxon>Gammaproteobacteria</taxon>
        <taxon>Candidatus Competibacteraceae</taxon>
        <taxon>Plasticicumulans</taxon>
    </lineage>
</organism>
<feature type="compositionally biased region" description="Pro residues" evidence="1">
    <location>
        <begin position="123"/>
        <end position="141"/>
    </location>
</feature>
<feature type="region of interest" description="Disordered" evidence="1">
    <location>
        <begin position="116"/>
        <end position="157"/>
    </location>
</feature>
<keyword evidence="2" id="KW-0472">Membrane</keyword>
<keyword evidence="4" id="KW-1185">Reference proteome</keyword>
<protein>
    <recommendedName>
        <fullName evidence="5">DUF4145 domain-containing protein</fullName>
    </recommendedName>
</protein>
<dbReference type="OrthoDB" id="5827998at2"/>
<dbReference type="EMBL" id="QGTJ01000008">
    <property type="protein sequence ID" value="PWV60228.1"/>
    <property type="molecule type" value="Genomic_DNA"/>
</dbReference>
<name>A0A317MTM8_9GAMM</name>